<organism evidence="6 7">
    <name type="scientific">Myxozyma melibiosi</name>
    <dbReference type="NCBI Taxonomy" id="54550"/>
    <lineage>
        <taxon>Eukaryota</taxon>
        <taxon>Fungi</taxon>
        <taxon>Dikarya</taxon>
        <taxon>Ascomycota</taxon>
        <taxon>Saccharomycotina</taxon>
        <taxon>Lipomycetes</taxon>
        <taxon>Lipomycetales</taxon>
        <taxon>Lipomycetaceae</taxon>
        <taxon>Myxozyma</taxon>
    </lineage>
</organism>
<feature type="compositionally biased region" description="Basic and acidic residues" evidence="3">
    <location>
        <begin position="568"/>
        <end position="582"/>
    </location>
</feature>
<feature type="region of interest" description="Disordered" evidence="3">
    <location>
        <begin position="336"/>
        <end position="362"/>
    </location>
</feature>
<feature type="non-terminal residue" evidence="6">
    <location>
        <position position="1"/>
    </location>
</feature>
<evidence type="ECO:0000313" key="6">
    <source>
        <dbReference type="EMBL" id="KAK7202488.1"/>
    </source>
</evidence>
<gene>
    <name evidence="6" type="ORF">BZA70DRAFT_242867</name>
</gene>
<feature type="compositionally biased region" description="Polar residues" evidence="3">
    <location>
        <begin position="350"/>
        <end position="362"/>
    </location>
</feature>
<evidence type="ECO:0000259" key="5">
    <source>
        <dbReference type="PROSITE" id="PS50212"/>
    </source>
</evidence>
<feature type="region of interest" description="Disordered" evidence="3">
    <location>
        <begin position="568"/>
        <end position="627"/>
    </location>
</feature>
<feature type="domain" description="Ras-GEF" evidence="4">
    <location>
        <begin position="686"/>
        <end position="927"/>
    </location>
</feature>
<dbReference type="EMBL" id="JBBJBU010000017">
    <property type="protein sequence ID" value="KAK7202488.1"/>
    <property type="molecule type" value="Genomic_DNA"/>
</dbReference>
<dbReference type="Gene3D" id="1.20.870.10">
    <property type="entry name" value="Son of sevenless (SoS) protein Chain: S domain 1"/>
    <property type="match status" value="1"/>
</dbReference>
<feature type="compositionally biased region" description="Polar residues" evidence="3">
    <location>
        <begin position="614"/>
        <end position="625"/>
    </location>
</feature>
<dbReference type="PANTHER" id="PTHR23113">
    <property type="entry name" value="GUANINE NUCLEOTIDE EXCHANGE FACTOR"/>
    <property type="match status" value="1"/>
</dbReference>
<feature type="region of interest" description="Disordered" evidence="3">
    <location>
        <begin position="195"/>
        <end position="215"/>
    </location>
</feature>
<dbReference type="Pfam" id="PF00617">
    <property type="entry name" value="RasGEF"/>
    <property type="match status" value="1"/>
</dbReference>
<dbReference type="Proteomes" id="UP001498771">
    <property type="component" value="Unassembled WGS sequence"/>
</dbReference>
<dbReference type="CDD" id="cd00155">
    <property type="entry name" value="RasGEF"/>
    <property type="match status" value="1"/>
</dbReference>
<dbReference type="RefSeq" id="XP_064765521.1">
    <property type="nucleotide sequence ID" value="XM_064910578.1"/>
</dbReference>
<dbReference type="CDD" id="cd06224">
    <property type="entry name" value="REM"/>
    <property type="match status" value="1"/>
</dbReference>
<feature type="region of interest" description="Disordered" evidence="3">
    <location>
        <begin position="442"/>
        <end position="469"/>
    </location>
</feature>
<dbReference type="InterPro" id="IPR000651">
    <property type="entry name" value="Ras-like_Gua-exchang_fac_N"/>
</dbReference>
<dbReference type="InterPro" id="IPR008937">
    <property type="entry name" value="Ras-like_GEF"/>
</dbReference>
<dbReference type="PANTHER" id="PTHR23113:SF363">
    <property type="entry name" value="PROTEIN SON OF SEVENLESS"/>
    <property type="match status" value="1"/>
</dbReference>
<dbReference type="Pfam" id="PF00618">
    <property type="entry name" value="RasGEF_N"/>
    <property type="match status" value="1"/>
</dbReference>
<dbReference type="InterPro" id="IPR036964">
    <property type="entry name" value="RASGEF_cat_dom_sf"/>
</dbReference>
<evidence type="ECO:0000259" key="4">
    <source>
        <dbReference type="PROSITE" id="PS50009"/>
    </source>
</evidence>
<evidence type="ECO:0000313" key="7">
    <source>
        <dbReference type="Proteomes" id="UP001498771"/>
    </source>
</evidence>
<proteinExistence type="predicted"/>
<evidence type="ECO:0000256" key="2">
    <source>
        <dbReference type="PROSITE-ProRule" id="PRU00168"/>
    </source>
</evidence>
<dbReference type="InterPro" id="IPR023578">
    <property type="entry name" value="Ras_GEF_dom_sf"/>
</dbReference>
<feature type="compositionally biased region" description="Polar residues" evidence="3">
    <location>
        <begin position="442"/>
        <end position="463"/>
    </location>
</feature>
<feature type="region of interest" description="Disordered" evidence="3">
    <location>
        <begin position="388"/>
        <end position="418"/>
    </location>
</feature>
<dbReference type="PROSITE" id="PS50009">
    <property type="entry name" value="RASGEF_CAT"/>
    <property type="match status" value="1"/>
</dbReference>
<dbReference type="SMART" id="SM00229">
    <property type="entry name" value="RasGEFN"/>
    <property type="match status" value="1"/>
</dbReference>
<feature type="region of interest" description="Disordered" evidence="3">
    <location>
        <begin position="508"/>
        <end position="533"/>
    </location>
</feature>
<dbReference type="Gene3D" id="1.10.840.10">
    <property type="entry name" value="Ras guanine-nucleotide exchange factors catalytic domain"/>
    <property type="match status" value="1"/>
</dbReference>
<dbReference type="SMART" id="SM00147">
    <property type="entry name" value="RasGEF"/>
    <property type="match status" value="1"/>
</dbReference>
<dbReference type="SUPFAM" id="SSF48366">
    <property type="entry name" value="Ras GEF"/>
    <property type="match status" value="1"/>
</dbReference>
<evidence type="ECO:0000256" key="1">
    <source>
        <dbReference type="ARBA" id="ARBA00022658"/>
    </source>
</evidence>
<keyword evidence="1 2" id="KW-0344">Guanine-nucleotide releasing factor</keyword>
<accession>A0ABR1F0A0</accession>
<keyword evidence="7" id="KW-1185">Reference proteome</keyword>
<protein>
    <submittedName>
        <fullName evidence="6">Ras guanine nucleotide exchange factor domain-containing protein</fullName>
    </submittedName>
</protein>
<reference evidence="6 7" key="1">
    <citation type="submission" date="2024-03" db="EMBL/GenBank/DDBJ databases">
        <title>Genome-scale model development and genomic sequencing of the oleaginous clade Lipomyces.</title>
        <authorList>
            <consortium name="Lawrence Berkeley National Laboratory"/>
            <person name="Czajka J.J."/>
            <person name="Han Y."/>
            <person name="Kim J."/>
            <person name="Mondo S.J."/>
            <person name="Hofstad B.A."/>
            <person name="Robles A."/>
            <person name="Haridas S."/>
            <person name="Riley R."/>
            <person name="LaButti K."/>
            <person name="Pangilinan J."/>
            <person name="Andreopoulos W."/>
            <person name="Lipzen A."/>
            <person name="Yan J."/>
            <person name="Wang M."/>
            <person name="Ng V."/>
            <person name="Grigoriev I.V."/>
            <person name="Spatafora J.W."/>
            <person name="Magnuson J.K."/>
            <person name="Baker S.E."/>
            <person name="Pomraning K.R."/>
        </authorList>
    </citation>
    <scope>NUCLEOTIDE SEQUENCE [LARGE SCALE GENOMIC DNA]</scope>
    <source>
        <strain evidence="6 7">Phaff 52-87</strain>
    </source>
</reference>
<dbReference type="InterPro" id="IPR001895">
    <property type="entry name" value="RASGEF_cat_dom"/>
</dbReference>
<name>A0ABR1F0A0_9ASCO</name>
<feature type="compositionally biased region" description="Polar residues" evidence="3">
    <location>
        <begin position="508"/>
        <end position="527"/>
    </location>
</feature>
<dbReference type="PROSITE" id="PS50212">
    <property type="entry name" value="RASGEF_NTER"/>
    <property type="match status" value="1"/>
</dbReference>
<dbReference type="GeneID" id="90036090"/>
<comment type="caution">
    <text evidence="6">The sequence shown here is derived from an EMBL/GenBank/DDBJ whole genome shotgun (WGS) entry which is preliminary data.</text>
</comment>
<feature type="domain" description="N-terminal Ras-GEF" evidence="5">
    <location>
        <begin position="10"/>
        <end position="132"/>
    </location>
</feature>
<sequence length="935" mass="104131">AAATSIQFSSNGIINGITPARLVILLTLPDSLDYNLLSDVFLCYRQFITPLDLIRLLAARFKWAVNRIDDTGRKVRLRTFVVLRHWLLNYFAHDFVPSLKLRQEFVNVVNGFARYGKVRSSNGDRRLIGELKRCWIKLSCLYWELPGTYNPDFLSLSSDQCFDEVLHPGGLVGSRKLVERRSTITKQRTSRLPATLPVCDQPHDRSSPILDSLEPPSRARFKSLEQTNGSATSVPLSVPSLCSESAASSNGPLTPANVNVAEGQLWGALFRGEGSVSIPTDDQSIVNAVMPPSPAFSYIDDPGHGDPLWLSLEPAIKEKESISNLKIFKSIKRRIKKSPQHQATDDFAPRSSTSTYGRSVESNVDIPEATGVRIDILAASVVDNYRQMTSRDSESDDQGSEQDTREQEPVGLGVGNTNFSAVLHNSPERLMRPVFSAGYEEQYSQSAEFTGTLDDPNSTTGGPTSEPMADNRSMSYESINIHDPLDDASLVRFPVLSASPRFLPHSFSSTDCGSSSLRNGRRGTTSGFVGIPGIPDEMARELMKLADLPEEEPAASGEEALENTLRKLEGKESEPKEKHIEETDFSTGGDRDLMATNIERQSSADASEDADESYQGSLTGNQSVMSFPRPRGRERNAWFVDTSSVAGSVTGSSSQDNRLSVSSYAESYQSSVASLSIHLPFILKYRARELAEQFTLIDCDALAEIDWKELVELRWRQNVDAVQDWLSYVLAGDHQGVELIITRFNLMTSWVTSEILLTRELDERVHTIQKYIHVAAHSRKLQNYSTFMPITLALASPTVQRLSQTWNAVPARDMELFHELENLASPLRNFKNLRNEMEKADITKGCVPFIGLYLSDLTFNAQRPAYAEKNVGRLINLDRYLTSARVIKKLLYFVNSASAYAQRLPKNSELISRCLYISCLDDAEIDECLRLMSNP</sequence>
<evidence type="ECO:0000256" key="3">
    <source>
        <dbReference type="SAM" id="MobiDB-lite"/>
    </source>
</evidence>